<sequence>MSSSPSYGLLIVRCLVPIWIIGEYWRPAGYDQPVHDKQAALNQRKLVPVVASQRWFTVPRSSNSKVTKQTNTESQTWHPLKVGQLWGQGTGQVRSLINVPPTLGWPPTVKPLETSTSFALPLEAGRVGVPLKGAERRKTTVSIVTRNALQNGFFLAPRPSRRQNNERRHLALRRNLGNLKESWTIGVKLSMGLNRPHSCGHWVCFLRNGKSLNSDSPVFSSPRLDQCKCWQSSTNCITFVLAWSSCFPLGSGHYHLHQPFLFFSFALGELCYPFLAWNHYFRLSPSVVRCPTPALAPELWHSTGLANRSPGRSLPGSQPRPAPLYNVSAELDSRYLLLLSVFAPA</sequence>
<accession>A0AAD8V4W7</accession>
<keyword evidence="2" id="KW-1185">Reference proteome</keyword>
<dbReference type="AlphaFoldDB" id="A0AAD8V4W7"/>
<proteinExistence type="predicted"/>
<dbReference type="Proteomes" id="UP001230504">
    <property type="component" value="Unassembled WGS sequence"/>
</dbReference>
<gene>
    <name evidence="1" type="ORF">LY79DRAFT_154975</name>
</gene>
<dbReference type="RefSeq" id="XP_060415560.1">
    <property type="nucleotide sequence ID" value="XM_060551094.1"/>
</dbReference>
<name>A0AAD8V4W7_9PEZI</name>
<comment type="caution">
    <text evidence="1">The sequence shown here is derived from an EMBL/GenBank/DDBJ whole genome shotgun (WGS) entry which is preliminary data.</text>
</comment>
<evidence type="ECO:0000313" key="2">
    <source>
        <dbReference type="Proteomes" id="UP001230504"/>
    </source>
</evidence>
<dbReference type="EMBL" id="JAHLJV010000020">
    <property type="protein sequence ID" value="KAK1594377.1"/>
    <property type="molecule type" value="Genomic_DNA"/>
</dbReference>
<protein>
    <submittedName>
        <fullName evidence="1">Uncharacterized protein</fullName>
    </submittedName>
</protein>
<dbReference type="GeneID" id="85435334"/>
<evidence type="ECO:0000313" key="1">
    <source>
        <dbReference type="EMBL" id="KAK1594377.1"/>
    </source>
</evidence>
<reference evidence="1" key="1">
    <citation type="submission" date="2021-06" db="EMBL/GenBank/DDBJ databases">
        <title>Comparative genomics, transcriptomics and evolutionary studies reveal genomic signatures of adaptation to plant cell wall in hemibiotrophic fungi.</title>
        <authorList>
            <consortium name="DOE Joint Genome Institute"/>
            <person name="Baroncelli R."/>
            <person name="Diaz J.F."/>
            <person name="Benocci T."/>
            <person name="Peng M."/>
            <person name="Battaglia E."/>
            <person name="Haridas S."/>
            <person name="Andreopoulos W."/>
            <person name="Labutti K."/>
            <person name="Pangilinan J."/>
            <person name="Floch G.L."/>
            <person name="Makela M.R."/>
            <person name="Henrissat B."/>
            <person name="Grigoriev I.V."/>
            <person name="Crouch J.A."/>
            <person name="De Vries R.P."/>
            <person name="Sukno S.A."/>
            <person name="Thon M.R."/>
        </authorList>
    </citation>
    <scope>NUCLEOTIDE SEQUENCE</scope>
    <source>
        <strain evidence="1">CBS 125086</strain>
    </source>
</reference>
<organism evidence="1 2">
    <name type="scientific">Colletotrichum navitas</name>
    <dbReference type="NCBI Taxonomy" id="681940"/>
    <lineage>
        <taxon>Eukaryota</taxon>
        <taxon>Fungi</taxon>
        <taxon>Dikarya</taxon>
        <taxon>Ascomycota</taxon>
        <taxon>Pezizomycotina</taxon>
        <taxon>Sordariomycetes</taxon>
        <taxon>Hypocreomycetidae</taxon>
        <taxon>Glomerellales</taxon>
        <taxon>Glomerellaceae</taxon>
        <taxon>Colletotrichum</taxon>
        <taxon>Colletotrichum graminicola species complex</taxon>
    </lineage>
</organism>